<evidence type="ECO:0000313" key="5">
    <source>
        <dbReference type="EMBL" id="RSX52884.1"/>
    </source>
</evidence>
<dbReference type="PANTHER" id="PTHR30146:SF153">
    <property type="entry name" value="LACTOSE OPERON REPRESSOR"/>
    <property type="match status" value="1"/>
</dbReference>
<feature type="domain" description="HTH lacI-type" evidence="4">
    <location>
        <begin position="6"/>
        <end position="61"/>
    </location>
</feature>
<evidence type="ECO:0000256" key="1">
    <source>
        <dbReference type="ARBA" id="ARBA00023015"/>
    </source>
</evidence>
<reference evidence="5 6" key="1">
    <citation type="submission" date="2018-09" db="EMBL/GenBank/DDBJ databases">
        <title>Characterization of the phylogenetic diversity of five novel species belonging to the genus Bifidobacterium.</title>
        <authorList>
            <person name="Lugli G.A."/>
            <person name="Duranti S."/>
            <person name="Milani C."/>
        </authorList>
    </citation>
    <scope>NUCLEOTIDE SEQUENCE [LARGE SCALE GENOMIC DNA]</scope>
    <source>
        <strain evidence="5 6">2034B</strain>
    </source>
</reference>
<dbReference type="Gene3D" id="1.10.260.40">
    <property type="entry name" value="lambda repressor-like DNA-binding domains"/>
    <property type="match status" value="1"/>
</dbReference>
<evidence type="ECO:0000256" key="2">
    <source>
        <dbReference type="ARBA" id="ARBA00023125"/>
    </source>
</evidence>
<evidence type="ECO:0000313" key="6">
    <source>
        <dbReference type="Proteomes" id="UP000287533"/>
    </source>
</evidence>
<dbReference type="RefSeq" id="WP_125981377.1">
    <property type="nucleotide sequence ID" value="NZ_QXGL01000004.1"/>
</dbReference>
<proteinExistence type="predicted"/>
<dbReference type="Pfam" id="PF13377">
    <property type="entry name" value="Peripla_BP_3"/>
    <property type="match status" value="1"/>
</dbReference>
<name>A0A430FIZ9_9BIFI</name>
<dbReference type="PROSITE" id="PS00356">
    <property type="entry name" value="HTH_LACI_1"/>
    <property type="match status" value="1"/>
</dbReference>
<dbReference type="SUPFAM" id="SSF47413">
    <property type="entry name" value="lambda repressor-like DNA-binding domains"/>
    <property type="match status" value="1"/>
</dbReference>
<dbReference type="InterPro" id="IPR046335">
    <property type="entry name" value="LacI/GalR-like_sensor"/>
</dbReference>
<keyword evidence="6" id="KW-1185">Reference proteome</keyword>
<comment type="caution">
    <text evidence="5">The sequence shown here is derived from an EMBL/GenBank/DDBJ whole genome shotgun (WGS) entry which is preliminary data.</text>
</comment>
<dbReference type="GO" id="GO:0000976">
    <property type="term" value="F:transcription cis-regulatory region binding"/>
    <property type="evidence" value="ECO:0007669"/>
    <property type="project" value="TreeGrafter"/>
</dbReference>
<keyword evidence="3" id="KW-0804">Transcription</keyword>
<keyword evidence="1" id="KW-0805">Transcription regulation</keyword>
<evidence type="ECO:0000256" key="3">
    <source>
        <dbReference type="ARBA" id="ARBA00023163"/>
    </source>
</evidence>
<dbReference type="InterPro" id="IPR000843">
    <property type="entry name" value="HTH_LacI"/>
</dbReference>
<dbReference type="SUPFAM" id="SSF53822">
    <property type="entry name" value="Periplasmic binding protein-like I"/>
    <property type="match status" value="1"/>
</dbReference>
<dbReference type="CDD" id="cd06267">
    <property type="entry name" value="PBP1_LacI_sugar_binding-like"/>
    <property type="match status" value="1"/>
</dbReference>
<evidence type="ECO:0000259" key="4">
    <source>
        <dbReference type="PROSITE" id="PS50932"/>
    </source>
</evidence>
<sequence>MTGNNVTIKDVAREAGVSFKTVSNVINGNDDQMRAETKDRVKDAIDRLGYRVNRSARALKTGRTGIIGLGVSDFDQPFEGHLANAITRVARARGYAVIVSIYGKDAASREEFAASSRRINADGWALLYEEPLDVDSPLFRQDHPVVLISDYSAQNRYDVVTMPNADAARTATMWLLGHDAKTIGFIGAPSELFSDRYANDSERESAILTAVEGNAALRLQGFIQAVRSCGGTVNWKYIMPCDRMTGLGGSAAAFDLIQRGDLPDALLCVNDAVAIGAISTLDKSGIRVPQDVQVCGFDNIPDGEFSTPPLTTIDPHIDEYATMAVDALIKRINGQDSAPNVYTSGFQLLERRSTLPA</sequence>
<dbReference type="GO" id="GO:0003700">
    <property type="term" value="F:DNA-binding transcription factor activity"/>
    <property type="evidence" value="ECO:0007669"/>
    <property type="project" value="TreeGrafter"/>
</dbReference>
<gene>
    <name evidence="5" type="ORF">D2E25_1455</name>
</gene>
<dbReference type="AlphaFoldDB" id="A0A430FIZ9"/>
<dbReference type="Proteomes" id="UP000287533">
    <property type="component" value="Unassembled WGS sequence"/>
</dbReference>
<protein>
    <submittedName>
        <fullName evidence="5">LacI family transcriptional regulator</fullName>
    </submittedName>
</protein>
<dbReference type="PROSITE" id="PS50932">
    <property type="entry name" value="HTH_LACI_2"/>
    <property type="match status" value="1"/>
</dbReference>
<dbReference type="SMART" id="SM00354">
    <property type="entry name" value="HTH_LACI"/>
    <property type="match status" value="1"/>
</dbReference>
<accession>A0A430FIZ9</accession>
<dbReference type="Gene3D" id="3.40.50.2300">
    <property type="match status" value="2"/>
</dbReference>
<keyword evidence="2" id="KW-0238">DNA-binding</keyword>
<dbReference type="InterPro" id="IPR028082">
    <property type="entry name" value="Peripla_BP_I"/>
</dbReference>
<dbReference type="PANTHER" id="PTHR30146">
    <property type="entry name" value="LACI-RELATED TRANSCRIPTIONAL REPRESSOR"/>
    <property type="match status" value="1"/>
</dbReference>
<dbReference type="OrthoDB" id="2854648at2"/>
<dbReference type="InterPro" id="IPR010982">
    <property type="entry name" value="Lambda_DNA-bd_dom_sf"/>
</dbReference>
<organism evidence="5 6">
    <name type="scientific">Bifidobacterium goeldii</name>
    <dbReference type="NCBI Taxonomy" id="2306975"/>
    <lineage>
        <taxon>Bacteria</taxon>
        <taxon>Bacillati</taxon>
        <taxon>Actinomycetota</taxon>
        <taxon>Actinomycetes</taxon>
        <taxon>Bifidobacteriales</taxon>
        <taxon>Bifidobacteriaceae</taxon>
        <taxon>Bifidobacterium</taxon>
    </lineage>
</organism>
<dbReference type="CDD" id="cd01392">
    <property type="entry name" value="HTH_LacI"/>
    <property type="match status" value="1"/>
</dbReference>
<dbReference type="EMBL" id="QXGL01000004">
    <property type="protein sequence ID" value="RSX52884.1"/>
    <property type="molecule type" value="Genomic_DNA"/>
</dbReference>
<dbReference type="Pfam" id="PF00356">
    <property type="entry name" value="LacI"/>
    <property type="match status" value="1"/>
</dbReference>
<dbReference type="PRINTS" id="PR00036">
    <property type="entry name" value="HTHLACI"/>
</dbReference>